<evidence type="ECO:0000313" key="2">
    <source>
        <dbReference type="Proteomes" id="UP000234681"/>
    </source>
</evidence>
<sequence length="73" mass="8107">MRLFFGTEGNCRICLSLQGFLMTAYGLGASTALPIGLPLKVHDGQRWPQSCGGWGGWFQGITLHIKRFQKSHQ</sequence>
<dbReference type="AlphaFoldDB" id="A6HEI8"/>
<protein>
    <submittedName>
        <fullName evidence="1">RCG33031</fullName>
    </submittedName>
</protein>
<name>A6HEI8_RAT</name>
<evidence type="ECO:0000313" key="1">
    <source>
        <dbReference type="EMBL" id="EDM04443.1"/>
    </source>
</evidence>
<reference evidence="1 2" key="1">
    <citation type="submission" date="2005-07" db="EMBL/GenBank/DDBJ databases">
        <authorList>
            <person name="Mural R.J."/>
            <person name="Li P.W."/>
            <person name="Adams M.D."/>
            <person name="Amanatides P.G."/>
            <person name="Baden-Tillson H."/>
            <person name="Barnstead M."/>
            <person name="Chin S.H."/>
            <person name="Dew I."/>
            <person name="Evans C.A."/>
            <person name="Ferriera S."/>
            <person name="Flanigan M."/>
            <person name="Fosler C."/>
            <person name="Glodek A."/>
            <person name="Gu Z."/>
            <person name="Holt R.A."/>
            <person name="Jennings D."/>
            <person name="Kraft C.L."/>
            <person name="Lu F."/>
            <person name="Nguyen T."/>
            <person name="Nusskern D.R."/>
            <person name="Pfannkoch C.M."/>
            <person name="Sitter C."/>
            <person name="Sutton G.G."/>
            <person name="Venter J.C."/>
            <person name="Wang Z."/>
            <person name="Woodage T."/>
            <person name="Zheng X.H."/>
            <person name="Zhong F."/>
        </authorList>
    </citation>
    <scope>NUCLEOTIDE SEQUENCE [LARGE SCALE GENOMIC DNA]</scope>
    <source>
        <strain>BN</strain>
        <strain evidence="2">Sprague-Dawley</strain>
    </source>
</reference>
<dbReference type="EMBL" id="CH473948">
    <property type="protein sequence ID" value="EDM04443.1"/>
    <property type="molecule type" value="Genomic_DNA"/>
</dbReference>
<organism evidence="1 2">
    <name type="scientific">Rattus norvegicus</name>
    <name type="common">Rat</name>
    <dbReference type="NCBI Taxonomy" id="10116"/>
    <lineage>
        <taxon>Eukaryota</taxon>
        <taxon>Metazoa</taxon>
        <taxon>Chordata</taxon>
        <taxon>Craniata</taxon>
        <taxon>Vertebrata</taxon>
        <taxon>Euteleostomi</taxon>
        <taxon>Mammalia</taxon>
        <taxon>Eutheria</taxon>
        <taxon>Euarchontoglires</taxon>
        <taxon>Glires</taxon>
        <taxon>Rodentia</taxon>
        <taxon>Myomorpha</taxon>
        <taxon>Muroidea</taxon>
        <taxon>Muridae</taxon>
        <taxon>Murinae</taxon>
        <taxon>Rattus</taxon>
    </lineage>
</organism>
<gene>
    <name evidence="1" type="ORF">rCG_33031</name>
</gene>
<proteinExistence type="predicted"/>
<accession>A6HEI8</accession>
<dbReference type="Proteomes" id="UP000234681">
    <property type="component" value="Chromosome 10"/>
</dbReference>